<dbReference type="RefSeq" id="WP_127931563.1">
    <property type="nucleotide sequence ID" value="NZ_SAUN01000001.1"/>
</dbReference>
<organism evidence="5 6">
    <name type="scientific">Nonomuraea polychroma</name>
    <dbReference type="NCBI Taxonomy" id="46176"/>
    <lineage>
        <taxon>Bacteria</taxon>
        <taxon>Bacillati</taxon>
        <taxon>Actinomycetota</taxon>
        <taxon>Actinomycetes</taxon>
        <taxon>Streptosporangiales</taxon>
        <taxon>Streptosporangiaceae</taxon>
        <taxon>Nonomuraea</taxon>
    </lineage>
</organism>
<evidence type="ECO:0000256" key="1">
    <source>
        <dbReference type="ARBA" id="ARBA00023015"/>
    </source>
</evidence>
<proteinExistence type="predicted"/>
<dbReference type="PANTHER" id="PTHR43214:SF24">
    <property type="entry name" value="TRANSCRIPTIONAL REGULATORY PROTEIN NARL-RELATED"/>
    <property type="match status" value="1"/>
</dbReference>
<evidence type="ECO:0000256" key="3">
    <source>
        <dbReference type="ARBA" id="ARBA00023163"/>
    </source>
</evidence>
<dbReference type="Gene3D" id="3.40.50.2300">
    <property type="match status" value="1"/>
</dbReference>
<sequence length="206" mass="22380">MERVAVMVHAHDPLLRAGLVSQLRARPEVRLLDRDDTGEAAVVVLAADMVSEPVMVDLRRLRSHGARLLAVIGHIGDADLLSVVEVGVAGVLRRSEATPERLVATIQAAAAGDGSMPPDLLGKLLSQVQMVQRDLLDPRGLRFTGLADREIEVLRLVADGYDTAQIAATLCYSQRTVKSVLHDVMSRLHLRNRPHAVAYALRNGLL</sequence>
<keyword evidence="2 5" id="KW-0238">DNA-binding</keyword>
<comment type="caution">
    <text evidence="5">The sequence shown here is derived from an EMBL/GenBank/DDBJ whole genome shotgun (WGS) entry which is preliminary data.</text>
</comment>
<dbReference type="Proteomes" id="UP000284824">
    <property type="component" value="Unassembled WGS sequence"/>
</dbReference>
<evidence type="ECO:0000259" key="4">
    <source>
        <dbReference type="PROSITE" id="PS50043"/>
    </source>
</evidence>
<keyword evidence="3" id="KW-0804">Transcription</keyword>
<dbReference type="EMBL" id="SAUN01000001">
    <property type="protein sequence ID" value="RVX39009.1"/>
    <property type="molecule type" value="Genomic_DNA"/>
</dbReference>
<evidence type="ECO:0000313" key="5">
    <source>
        <dbReference type="EMBL" id="RVX39009.1"/>
    </source>
</evidence>
<dbReference type="GO" id="GO:0006355">
    <property type="term" value="P:regulation of DNA-templated transcription"/>
    <property type="evidence" value="ECO:0007669"/>
    <property type="project" value="InterPro"/>
</dbReference>
<feature type="domain" description="HTH luxR-type" evidence="4">
    <location>
        <begin position="139"/>
        <end position="204"/>
    </location>
</feature>
<dbReference type="CDD" id="cd06170">
    <property type="entry name" value="LuxR_C_like"/>
    <property type="match status" value="1"/>
</dbReference>
<dbReference type="Pfam" id="PF00196">
    <property type="entry name" value="GerE"/>
    <property type="match status" value="1"/>
</dbReference>
<evidence type="ECO:0000256" key="2">
    <source>
        <dbReference type="ARBA" id="ARBA00023125"/>
    </source>
</evidence>
<dbReference type="GO" id="GO:0003677">
    <property type="term" value="F:DNA binding"/>
    <property type="evidence" value="ECO:0007669"/>
    <property type="project" value="UniProtKB-KW"/>
</dbReference>
<name>A0A438LZP1_9ACTN</name>
<dbReference type="SUPFAM" id="SSF46894">
    <property type="entry name" value="C-terminal effector domain of the bipartite response regulators"/>
    <property type="match status" value="1"/>
</dbReference>
<dbReference type="SMART" id="SM00421">
    <property type="entry name" value="HTH_LUXR"/>
    <property type="match status" value="1"/>
</dbReference>
<dbReference type="InterPro" id="IPR016032">
    <property type="entry name" value="Sig_transdc_resp-reg_C-effctor"/>
</dbReference>
<keyword evidence="6" id="KW-1185">Reference proteome</keyword>
<protein>
    <submittedName>
        <fullName evidence="5">DNA-binding NarL/FixJ family response regulator</fullName>
    </submittedName>
</protein>
<dbReference type="PANTHER" id="PTHR43214">
    <property type="entry name" value="TWO-COMPONENT RESPONSE REGULATOR"/>
    <property type="match status" value="1"/>
</dbReference>
<reference evidence="5 6" key="1">
    <citation type="submission" date="2019-01" db="EMBL/GenBank/DDBJ databases">
        <title>Sequencing the genomes of 1000 actinobacteria strains.</title>
        <authorList>
            <person name="Klenk H.-P."/>
        </authorList>
    </citation>
    <scope>NUCLEOTIDE SEQUENCE [LARGE SCALE GENOMIC DNA]</scope>
    <source>
        <strain evidence="5 6">DSM 43925</strain>
    </source>
</reference>
<accession>A0A438LZP1</accession>
<evidence type="ECO:0000313" key="6">
    <source>
        <dbReference type="Proteomes" id="UP000284824"/>
    </source>
</evidence>
<dbReference type="InterPro" id="IPR039420">
    <property type="entry name" value="WalR-like"/>
</dbReference>
<keyword evidence="1" id="KW-0805">Transcription regulation</keyword>
<dbReference type="InterPro" id="IPR000792">
    <property type="entry name" value="Tscrpt_reg_LuxR_C"/>
</dbReference>
<gene>
    <name evidence="5" type="ORF">EDD27_1341</name>
</gene>
<dbReference type="PROSITE" id="PS50043">
    <property type="entry name" value="HTH_LUXR_2"/>
    <property type="match status" value="1"/>
</dbReference>
<dbReference type="PRINTS" id="PR00038">
    <property type="entry name" value="HTHLUXR"/>
</dbReference>
<dbReference type="AlphaFoldDB" id="A0A438LZP1"/>
<dbReference type="OrthoDB" id="4309410at2"/>